<comment type="caution">
    <text evidence="2">The sequence shown here is derived from an EMBL/GenBank/DDBJ whole genome shotgun (WGS) entry which is preliminary data.</text>
</comment>
<name>A0A367Z0F4_9ACTN</name>
<sequence>MRAGVPGGETSLLELQTLDQAPVESTVTDGVLSADVDGTALLTARDEASGQVVATTTRASTEGEDPGLSQVTCRGAGSGQWLVGLREGGDDRAAVVLTNPDDRQAVVNLELHDETGLLAAPGSRDIAVPGRQSVVVELGPLVRPTGALAVQVETTTGRVTAVGRQRGYTDSRPRSSEWLDPGAQPATSQVLPALPGGDGARRLVLFNPGERRAQVGVEALGDGPYVPAGVQGQVDVPPVGTAVVELDEGFSDEATALRLTASQPVAATVEAEDPDGDLALVPARDPLTGTAAGVVGTVPDAEGELVLANAGAEPARVRLTGPGATQEELEVPAGTSLVRPGDGLVAVEVLTGGAVSAGTVLSGDGGVASVPLQPTGAGAGALLPRPDEHLW</sequence>
<proteinExistence type="predicted"/>
<organism evidence="2 3">
    <name type="scientific">Desertihabitans brevis</name>
    <dbReference type="NCBI Taxonomy" id="2268447"/>
    <lineage>
        <taxon>Bacteria</taxon>
        <taxon>Bacillati</taxon>
        <taxon>Actinomycetota</taxon>
        <taxon>Actinomycetes</taxon>
        <taxon>Propionibacteriales</taxon>
        <taxon>Propionibacteriaceae</taxon>
        <taxon>Desertihabitans</taxon>
    </lineage>
</organism>
<dbReference type="Pfam" id="PF18986">
    <property type="entry name" value="DUF5719"/>
    <property type="match status" value="1"/>
</dbReference>
<reference evidence="2 3" key="1">
    <citation type="submission" date="2018-07" db="EMBL/GenBank/DDBJ databases">
        <title>Desertimonas flava gen. nov. sp. nov.</title>
        <authorList>
            <person name="Liu S."/>
        </authorList>
    </citation>
    <scope>NUCLEOTIDE SEQUENCE [LARGE SCALE GENOMIC DNA]</scope>
    <source>
        <strain evidence="2 3">16Sb5-5</strain>
    </source>
</reference>
<dbReference type="PROSITE" id="PS51300">
    <property type="entry name" value="NIRD"/>
    <property type="match status" value="1"/>
</dbReference>
<dbReference type="EMBL" id="QOUI01000002">
    <property type="protein sequence ID" value="RCK70742.1"/>
    <property type="molecule type" value="Genomic_DNA"/>
</dbReference>
<evidence type="ECO:0000256" key="1">
    <source>
        <dbReference type="SAM" id="MobiDB-lite"/>
    </source>
</evidence>
<feature type="compositionally biased region" description="Basic and acidic residues" evidence="1">
    <location>
        <begin position="167"/>
        <end position="177"/>
    </location>
</feature>
<evidence type="ECO:0000313" key="2">
    <source>
        <dbReference type="EMBL" id="RCK70742.1"/>
    </source>
</evidence>
<dbReference type="InterPro" id="IPR043777">
    <property type="entry name" value="DUF5719"/>
</dbReference>
<evidence type="ECO:0000313" key="3">
    <source>
        <dbReference type="Proteomes" id="UP000252770"/>
    </source>
</evidence>
<feature type="region of interest" description="Disordered" evidence="1">
    <location>
        <begin position="164"/>
        <end position="194"/>
    </location>
</feature>
<keyword evidence="3" id="KW-1185">Reference proteome</keyword>
<accession>A0A367Z0F4</accession>
<protein>
    <submittedName>
        <fullName evidence="2">Uncharacterized protein</fullName>
    </submittedName>
</protein>
<dbReference type="AlphaFoldDB" id="A0A367Z0F4"/>
<gene>
    <name evidence="2" type="ORF">DT076_04890</name>
</gene>
<dbReference type="Proteomes" id="UP000252770">
    <property type="component" value="Unassembled WGS sequence"/>
</dbReference>